<dbReference type="RefSeq" id="WP_058233560.1">
    <property type="nucleotide sequence ID" value="NZ_FMYG01000010.1"/>
</dbReference>
<evidence type="ECO:0000313" key="13">
    <source>
        <dbReference type="Proteomes" id="UP000183203"/>
    </source>
</evidence>
<keyword evidence="10" id="KW-1133">Transmembrane helix</keyword>
<evidence type="ECO:0000256" key="1">
    <source>
        <dbReference type="ARBA" id="ARBA00000085"/>
    </source>
</evidence>
<keyword evidence="5" id="KW-0547">Nucleotide-binding</keyword>
<evidence type="ECO:0000256" key="6">
    <source>
        <dbReference type="ARBA" id="ARBA00022777"/>
    </source>
</evidence>
<feature type="domain" description="Signal transduction histidine kinase subgroup 3 dimerisation and phosphoacceptor" evidence="11">
    <location>
        <begin position="163"/>
        <end position="226"/>
    </location>
</feature>
<keyword evidence="10" id="KW-0472">Membrane</keyword>
<dbReference type="AlphaFoldDB" id="A0A1G6R507"/>
<dbReference type="OrthoDB" id="227596at2"/>
<keyword evidence="3" id="KW-0597">Phosphoprotein</keyword>
<dbReference type="GO" id="GO:0000155">
    <property type="term" value="F:phosphorelay sensor kinase activity"/>
    <property type="evidence" value="ECO:0007669"/>
    <property type="project" value="InterPro"/>
</dbReference>
<dbReference type="InterPro" id="IPR036890">
    <property type="entry name" value="HATPase_C_sf"/>
</dbReference>
<evidence type="ECO:0000256" key="3">
    <source>
        <dbReference type="ARBA" id="ARBA00022553"/>
    </source>
</evidence>
<sequence length="363" mass="38111">MTRRAVLIDIALVAVAAVDGILNLYTTSALELGLTLVAALGLFLRRRLPVVSVALALPALFLTAGPIASVIALYSVASRVRSTTVVAATTAATFLGLALSWEEFASLDDVVLALVYASMTSGGALAIGRLRRSRARLAASLDELRRAREEETRLAAREAVAEERAHLAREMHDVVSHQVSLITVQAGALMVRKDDPDVVETADTIRVLAATTLTELRQMLLVLRTDAPEAAPLTPQPTLEHLPALLEAADGGVDASVSLPDGLPPVVQRAVYRAVQEGLTNARKHAPGARVRVGASLVDGSVLLRVSNDAARERPAPVAATARLGHLGLSERAQMLGGTFRAGPEGDGGYAIELRLPVTGPVG</sequence>
<keyword evidence="8" id="KW-0902">Two-component regulatory system</keyword>
<accession>A0A1G6R507</accession>
<evidence type="ECO:0000256" key="2">
    <source>
        <dbReference type="ARBA" id="ARBA00012438"/>
    </source>
</evidence>
<feature type="transmembrane region" description="Helical" evidence="10">
    <location>
        <begin position="51"/>
        <end position="74"/>
    </location>
</feature>
<keyword evidence="9" id="KW-0175">Coiled coil</keyword>
<dbReference type="PANTHER" id="PTHR24421">
    <property type="entry name" value="NITRATE/NITRITE SENSOR PROTEIN NARX-RELATED"/>
    <property type="match status" value="1"/>
</dbReference>
<feature type="coiled-coil region" evidence="9">
    <location>
        <begin position="127"/>
        <end position="154"/>
    </location>
</feature>
<dbReference type="Gene3D" id="3.30.565.10">
    <property type="entry name" value="Histidine kinase-like ATPase, C-terminal domain"/>
    <property type="match status" value="1"/>
</dbReference>
<proteinExistence type="predicted"/>
<evidence type="ECO:0000256" key="8">
    <source>
        <dbReference type="ARBA" id="ARBA00023012"/>
    </source>
</evidence>
<evidence type="ECO:0000259" key="11">
    <source>
        <dbReference type="Pfam" id="PF07730"/>
    </source>
</evidence>
<keyword evidence="7" id="KW-0067">ATP-binding</keyword>
<dbReference type="GO" id="GO:0016020">
    <property type="term" value="C:membrane"/>
    <property type="evidence" value="ECO:0007669"/>
    <property type="project" value="InterPro"/>
</dbReference>
<dbReference type="EC" id="2.7.13.3" evidence="2"/>
<keyword evidence="4" id="KW-0808">Transferase</keyword>
<feature type="transmembrane region" description="Helical" evidence="10">
    <location>
        <begin position="27"/>
        <end position="44"/>
    </location>
</feature>
<evidence type="ECO:0000256" key="10">
    <source>
        <dbReference type="SAM" id="Phobius"/>
    </source>
</evidence>
<evidence type="ECO:0000256" key="9">
    <source>
        <dbReference type="SAM" id="Coils"/>
    </source>
</evidence>
<protein>
    <recommendedName>
        <fullName evidence="2">histidine kinase</fullName>
        <ecNumber evidence="2">2.7.13.3</ecNumber>
    </recommendedName>
</protein>
<dbReference type="Proteomes" id="UP000183203">
    <property type="component" value="Unassembled WGS sequence"/>
</dbReference>
<evidence type="ECO:0000256" key="4">
    <source>
        <dbReference type="ARBA" id="ARBA00022679"/>
    </source>
</evidence>
<dbReference type="EMBL" id="FMYG01000010">
    <property type="protein sequence ID" value="SDC99344.1"/>
    <property type="molecule type" value="Genomic_DNA"/>
</dbReference>
<dbReference type="STRING" id="993073.AS029_15810"/>
<dbReference type="PANTHER" id="PTHR24421:SF10">
    <property type="entry name" value="NITRATE_NITRITE SENSOR PROTEIN NARQ"/>
    <property type="match status" value="1"/>
</dbReference>
<dbReference type="InterPro" id="IPR011712">
    <property type="entry name" value="Sig_transdc_His_kin_sub3_dim/P"/>
</dbReference>
<comment type="catalytic activity">
    <reaction evidence="1">
        <text>ATP + protein L-histidine = ADP + protein N-phospho-L-histidine.</text>
        <dbReference type="EC" id="2.7.13.3"/>
    </reaction>
</comment>
<dbReference type="CDD" id="cd16917">
    <property type="entry name" value="HATPase_UhpB-NarQ-NarX-like"/>
    <property type="match status" value="1"/>
</dbReference>
<evidence type="ECO:0000256" key="7">
    <source>
        <dbReference type="ARBA" id="ARBA00022840"/>
    </source>
</evidence>
<dbReference type="SUPFAM" id="SSF55874">
    <property type="entry name" value="ATPase domain of HSP90 chaperone/DNA topoisomerase II/histidine kinase"/>
    <property type="match status" value="1"/>
</dbReference>
<keyword evidence="10" id="KW-0812">Transmembrane</keyword>
<organism evidence="12 13">
    <name type="scientific">Microbacterium enclense</name>
    <dbReference type="NCBI Taxonomy" id="993073"/>
    <lineage>
        <taxon>Bacteria</taxon>
        <taxon>Bacillati</taxon>
        <taxon>Actinomycetota</taxon>
        <taxon>Actinomycetes</taxon>
        <taxon>Micrococcales</taxon>
        <taxon>Microbacteriaceae</taxon>
        <taxon>Microbacterium</taxon>
    </lineage>
</organism>
<evidence type="ECO:0000313" key="12">
    <source>
        <dbReference type="EMBL" id="SDC99344.1"/>
    </source>
</evidence>
<reference evidence="12 13" key="1">
    <citation type="submission" date="2016-09" db="EMBL/GenBank/DDBJ databases">
        <authorList>
            <person name="Capua I."/>
            <person name="De Benedictis P."/>
            <person name="Joannis T."/>
            <person name="Lombin L.H."/>
            <person name="Cattoli G."/>
        </authorList>
    </citation>
    <scope>NUCLEOTIDE SEQUENCE [LARGE SCALE GENOMIC DNA]</scope>
    <source>
        <strain evidence="12 13">NIO-1002</strain>
    </source>
</reference>
<dbReference type="Pfam" id="PF07730">
    <property type="entry name" value="HisKA_3"/>
    <property type="match status" value="1"/>
</dbReference>
<keyword evidence="6 12" id="KW-0418">Kinase</keyword>
<gene>
    <name evidence="12" type="ORF">SAMN05216418_0032</name>
</gene>
<dbReference type="GO" id="GO:0005524">
    <property type="term" value="F:ATP binding"/>
    <property type="evidence" value="ECO:0007669"/>
    <property type="project" value="UniProtKB-KW"/>
</dbReference>
<evidence type="ECO:0000256" key="5">
    <source>
        <dbReference type="ARBA" id="ARBA00022741"/>
    </source>
</evidence>
<dbReference type="InterPro" id="IPR050482">
    <property type="entry name" value="Sensor_HK_TwoCompSys"/>
</dbReference>
<feature type="transmembrane region" description="Helical" evidence="10">
    <location>
        <begin position="110"/>
        <end position="128"/>
    </location>
</feature>
<name>A0A1G6R507_9MICO</name>
<dbReference type="GO" id="GO:0046983">
    <property type="term" value="F:protein dimerization activity"/>
    <property type="evidence" value="ECO:0007669"/>
    <property type="project" value="InterPro"/>
</dbReference>
<dbReference type="Gene3D" id="1.20.5.1930">
    <property type="match status" value="1"/>
</dbReference>